<comment type="caution">
    <text evidence="8">Lacks conserved residue(s) required for the propagation of feature annotation.</text>
</comment>
<accession>A0A2H0LL33</accession>
<organism evidence="9 10">
    <name type="scientific">Candidatus Abzuiibacterium crystallinum</name>
    <dbReference type="NCBI Taxonomy" id="1974748"/>
    <lineage>
        <taxon>Bacteria</taxon>
        <taxon>Pseudomonadati</taxon>
        <taxon>Candidatus Omnitrophota</taxon>
        <taxon>Candidatus Abzuiibacterium</taxon>
    </lineage>
</organism>
<evidence type="ECO:0000256" key="1">
    <source>
        <dbReference type="ARBA" id="ARBA00022485"/>
    </source>
</evidence>
<dbReference type="AlphaFoldDB" id="A0A2H0LL33"/>
<feature type="binding site" evidence="8">
    <location>
        <position position="152"/>
    </location>
    <ligand>
        <name>[4Fe-4S] cluster</name>
        <dbReference type="ChEBI" id="CHEBI:49883"/>
    </ligand>
</feature>
<evidence type="ECO:0000256" key="8">
    <source>
        <dbReference type="HAMAP-Rule" id="MF_00191"/>
    </source>
</evidence>
<proteinExistence type="inferred from homology"/>
<name>A0A2H0LL33_9BACT</name>
<comment type="function">
    <text evidence="8">Catalyzes the conversion of 1-hydroxy-2-methyl-2-(E)-butenyl 4-diphosphate (HMBPP) into a mixture of isopentenyl diphosphate (IPP) and dimethylallyl diphosphate (DMAPP). Acts in the terminal step of the DOXP/MEP pathway for isoprenoid precursor biosynthesis.</text>
</comment>
<keyword evidence="2 8" id="KW-0479">Metal-binding</keyword>
<keyword evidence="5 8" id="KW-0411">Iron-sulfur</keyword>
<dbReference type="GO" id="GO:0050992">
    <property type="term" value="P:dimethylallyl diphosphate biosynthetic process"/>
    <property type="evidence" value="ECO:0007669"/>
    <property type="project" value="UniProtKB-UniRule"/>
</dbReference>
<comment type="pathway">
    <text evidence="6 8">Isoprenoid biosynthesis; isopentenyl diphosphate biosynthesis via DXP pathway; isopentenyl diphosphate from 1-deoxy-D-xylulose 5-phosphate: step 6/6.</text>
</comment>
<evidence type="ECO:0000313" key="9">
    <source>
        <dbReference type="EMBL" id="PIQ85066.1"/>
    </source>
</evidence>
<dbReference type="GO" id="GO:0016114">
    <property type="term" value="P:terpenoid biosynthetic process"/>
    <property type="evidence" value="ECO:0007669"/>
    <property type="project" value="UniProtKB-UniRule"/>
</dbReference>
<feature type="binding site" evidence="8">
    <location>
        <position position="318"/>
    </location>
    <ligand>
        <name>isopentenyl diphosphate</name>
        <dbReference type="ChEBI" id="CHEBI:128769"/>
    </ligand>
</feature>
<sequence>MSANLKSYIQKSMGFKKEVKPLLHETYSSSLIDWMKEHAFRLNVEPLTFYLAEEFGFCYGVDRAVELAYESRKMFADKKIFLTSEIIHNPRVNAVLREKGIEFLSLNNEKLVEDNFKQIQSDDVVIIPAFGTTTQELDKLRDIGCTLVDTTCGSVMNVWKRVSRYGKDGFTAVVHGKYDHEETRATCSRVTQYTHGQYLVVRDLEQARYVCRFILGEINKETLLSYFSKEALSPNFDPDRDLKKIGCANQTTMLSSDSIEIADRIQEAMVKRYGRENIDQHFRHFDTICSATQERQDAVRKLIEQKMDLYLVIGGFNSSNTGHLVEMASEYGPAFHIQDPSDVISKDEIRHKLPYVKDIHITRDWLPKGRVKIGVTAGASSPNRVIEEVMKRVIEAAELRMPPFVSTALSEGKS</sequence>
<dbReference type="Pfam" id="PF02401">
    <property type="entry name" value="LYTB"/>
    <property type="match status" value="1"/>
</dbReference>
<feature type="binding site" evidence="8">
    <location>
        <position position="380"/>
    </location>
    <ligand>
        <name>(2E)-4-hydroxy-3-methylbut-2-enyl diphosphate</name>
        <dbReference type="ChEBI" id="CHEBI:128753"/>
    </ligand>
</feature>
<dbReference type="UniPathway" id="UPA00059">
    <property type="reaction ID" value="UER00105"/>
</dbReference>
<reference evidence="9 10" key="1">
    <citation type="submission" date="2017-09" db="EMBL/GenBank/DDBJ databases">
        <title>Depth-based differentiation of microbial function through sediment-hosted aquifers and enrichment of novel symbionts in the deep terrestrial subsurface.</title>
        <authorList>
            <person name="Probst A.J."/>
            <person name="Ladd B."/>
            <person name="Jarett J.K."/>
            <person name="Geller-Mcgrath D.E."/>
            <person name="Sieber C.M."/>
            <person name="Emerson J.B."/>
            <person name="Anantharaman K."/>
            <person name="Thomas B.C."/>
            <person name="Malmstrom R."/>
            <person name="Stieglmeier M."/>
            <person name="Klingl A."/>
            <person name="Woyke T."/>
            <person name="Ryan C.M."/>
            <person name="Banfield J.F."/>
        </authorList>
    </citation>
    <scope>NUCLEOTIDE SEQUENCE [LARGE SCALE GENOMIC DNA]</scope>
    <source>
        <strain evidence="9">CG11_big_fil_rev_8_21_14_0_20_45_26</strain>
    </source>
</reference>
<feature type="binding site" evidence="8">
    <location>
        <position position="380"/>
    </location>
    <ligand>
        <name>dimethylallyl diphosphate</name>
        <dbReference type="ChEBI" id="CHEBI:57623"/>
    </ligand>
</feature>
<dbReference type="GO" id="GO:0019288">
    <property type="term" value="P:isopentenyl diphosphate biosynthetic process, methylerythritol 4-phosphate pathway"/>
    <property type="evidence" value="ECO:0007669"/>
    <property type="project" value="UniProtKB-UniRule"/>
</dbReference>
<evidence type="ECO:0000256" key="2">
    <source>
        <dbReference type="ARBA" id="ARBA00022723"/>
    </source>
</evidence>
<dbReference type="UniPathway" id="UPA00056">
    <property type="reaction ID" value="UER00097"/>
</dbReference>
<dbReference type="Proteomes" id="UP000230859">
    <property type="component" value="Unassembled WGS sequence"/>
</dbReference>
<dbReference type="Gene3D" id="3.40.50.11270">
    <property type="match status" value="1"/>
</dbReference>
<feature type="binding site" evidence="8">
    <location>
        <position position="318"/>
    </location>
    <ligand>
        <name>(2E)-4-hydroxy-3-methylbut-2-enyl diphosphate</name>
        <dbReference type="ChEBI" id="CHEBI:128753"/>
    </ligand>
</feature>
<keyword evidence="3 8" id="KW-0560">Oxidoreductase</keyword>
<feature type="binding site" evidence="8">
    <location>
        <position position="318"/>
    </location>
    <ligand>
        <name>dimethylallyl diphosphate</name>
        <dbReference type="ChEBI" id="CHEBI:57623"/>
    </ligand>
</feature>
<comment type="cofactor">
    <cofactor evidence="8">
        <name>[4Fe-4S] cluster</name>
        <dbReference type="ChEBI" id="CHEBI:49883"/>
    </cofactor>
    <text evidence="8">Binds 1 [4Fe-4S] cluster per subunit.</text>
</comment>
<dbReference type="NCBIfam" id="NF009911">
    <property type="entry name" value="PRK13371.1"/>
    <property type="match status" value="1"/>
</dbReference>
<keyword evidence="8" id="KW-0414">Isoprene biosynthesis</keyword>
<dbReference type="Gene3D" id="3.40.1010.20">
    <property type="entry name" value="4-hydroxy-3-methylbut-2-enyl diphosphate reductase, catalytic domain"/>
    <property type="match status" value="2"/>
</dbReference>
<dbReference type="GO" id="GO:0051539">
    <property type="term" value="F:4 iron, 4 sulfur cluster binding"/>
    <property type="evidence" value="ECO:0007669"/>
    <property type="project" value="UniProtKB-UniRule"/>
</dbReference>
<dbReference type="InterPro" id="IPR003451">
    <property type="entry name" value="LytB/IspH"/>
</dbReference>
<dbReference type="PANTHER" id="PTHR31619">
    <property type="entry name" value="4-HYDROXY-3-METHYLBUT-2-ENYL DIPHOSPHATE REDUCTASE, CHLOROPLASTIC"/>
    <property type="match status" value="1"/>
</dbReference>
<feature type="binding site" evidence="8">
    <location>
        <position position="319"/>
    </location>
    <ligand>
        <name>(2E)-4-hydroxy-3-methylbut-2-enyl diphosphate</name>
        <dbReference type="ChEBI" id="CHEBI:128753"/>
    </ligand>
</feature>
<comment type="caution">
    <text evidence="9">The sequence shown here is derived from an EMBL/GenBank/DDBJ whole genome shotgun (WGS) entry which is preliminary data.</text>
</comment>
<evidence type="ECO:0000256" key="5">
    <source>
        <dbReference type="ARBA" id="ARBA00023014"/>
    </source>
</evidence>
<feature type="binding site" evidence="8">
    <location>
        <position position="320"/>
    </location>
    <ligand>
        <name>isopentenyl diphosphate</name>
        <dbReference type="ChEBI" id="CHEBI:128769"/>
    </ligand>
</feature>
<feature type="binding site" evidence="8">
    <location>
        <position position="251"/>
    </location>
    <ligand>
        <name>(2E)-4-hydroxy-3-methylbut-2-enyl diphosphate</name>
        <dbReference type="ChEBI" id="CHEBI:128753"/>
    </ligand>
</feature>
<feature type="binding site" evidence="8">
    <location>
        <position position="88"/>
    </location>
    <ligand>
        <name>(2E)-4-hydroxy-3-methylbut-2-enyl diphosphate</name>
        <dbReference type="ChEBI" id="CHEBI:128753"/>
    </ligand>
</feature>
<evidence type="ECO:0000256" key="3">
    <source>
        <dbReference type="ARBA" id="ARBA00023002"/>
    </source>
</evidence>
<dbReference type="HAMAP" id="MF_00191">
    <property type="entry name" value="IspH"/>
    <property type="match status" value="1"/>
</dbReference>
<evidence type="ECO:0000313" key="10">
    <source>
        <dbReference type="Proteomes" id="UP000230859"/>
    </source>
</evidence>
<feature type="binding site" evidence="8">
    <location>
        <position position="320"/>
    </location>
    <ligand>
        <name>(2E)-4-hydroxy-3-methylbut-2-enyl diphosphate</name>
        <dbReference type="ChEBI" id="CHEBI:128753"/>
    </ligand>
</feature>
<feature type="active site" description="Proton donor" evidence="8">
    <location>
        <position position="182"/>
    </location>
</feature>
<comment type="similarity">
    <text evidence="8">Belongs to the IspH family.</text>
</comment>
<feature type="binding site" evidence="8">
    <location>
        <position position="320"/>
    </location>
    <ligand>
        <name>dimethylallyl diphosphate</name>
        <dbReference type="ChEBI" id="CHEBI:57623"/>
    </ligand>
</feature>
<feature type="binding site" evidence="8">
    <location>
        <position position="180"/>
    </location>
    <ligand>
        <name>dimethylallyl diphosphate</name>
        <dbReference type="ChEBI" id="CHEBI:57623"/>
    </ligand>
</feature>
<evidence type="ECO:0000256" key="7">
    <source>
        <dbReference type="ARBA" id="ARBA00046314"/>
    </source>
</evidence>
<protein>
    <recommendedName>
        <fullName evidence="8">4-hydroxy-3-methylbut-2-enyl diphosphate reductase</fullName>
        <shortName evidence="8">HMBPP reductase</shortName>
        <ecNumber evidence="8">1.17.7.4</ecNumber>
    </recommendedName>
</protein>
<feature type="binding site" evidence="8">
    <location>
        <position position="319"/>
    </location>
    <ligand>
        <name>isopentenyl diphosphate</name>
        <dbReference type="ChEBI" id="CHEBI:128769"/>
    </ligand>
</feature>
<evidence type="ECO:0000256" key="4">
    <source>
        <dbReference type="ARBA" id="ARBA00023004"/>
    </source>
</evidence>
<comment type="pathway">
    <text evidence="7 8">Isoprenoid biosynthesis; dimethylallyl diphosphate biosynthesis; dimethylallyl diphosphate from (2E)-4-hydroxy-3-methylbutenyl diphosphate: step 1/1.</text>
</comment>
<comment type="catalytic activity">
    <reaction evidence="8">
        <text>dimethylallyl diphosphate + 2 oxidized [2Fe-2S]-[ferredoxin] + H2O = (2E)-4-hydroxy-3-methylbut-2-enyl diphosphate + 2 reduced [2Fe-2S]-[ferredoxin] + 2 H(+)</text>
        <dbReference type="Rhea" id="RHEA:24825"/>
        <dbReference type="Rhea" id="RHEA-COMP:10000"/>
        <dbReference type="Rhea" id="RHEA-COMP:10001"/>
        <dbReference type="ChEBI" id="CHEBI:15377"/>
        <dbReference type="ChEBI" id="CHEBI:15378"/>
        <dbReference type="ChEBI" id="CHEBI:33737"/>
        <dbReference type="ChEBI" id="CHEBI:33738"/>
        <dbReference type="ChEBI" id="CHEBI:57623"/>
        <dbReference type="ChEBI" id="CHEBI:128753"/>
        <dbReference type="EC" id="1.17.7.4"/>
    </reaction>
</comment>
<keyword evidence="4 8" id="KW-0408">Iron</keyword>
<feature type="binding site" evidence="8">
    <location>
        <position position="180"/>
    </location>
    <ligand>
        <name>isopentenyl diphosphate</name>
        <dbReference type="ChEBI" id="CHEBI:128769"/>
    </ligand>
</feature>
<feature type="binding site" evidence="8">
    <location>
        <position position="58"/>
    </location>
    <ligand>
        <name>[4Fe-4S] cluster</name>
        <dbReference type="ChEBI" id="CHEBI:49883"/>
    </ligand>
</feature>
<feature type="binding site" evidence="8">
    <location>
        <position position="380"/>
    </location>
    <ligand>
        <name>isopentenyl diphosphate</name>
        <dbReference type="ChEBI" id="CHEBI:128769"/>
    </ligand>
</feature>
<dbReference type="CDD" id="cd13944">
    <property type="entry name" value="lytB_ispH"/>
    <property type="match status" value="1"/>
</dbReference>
<feature type="binding site" evidence="8">
    <location>
        <position position="180"/>
    </location>
    <ligand>
        <name>(2E)-4-hydroxy-3-methylbut-2-enyl diphosphate</name>
        <dbReference type="ChEBI" id="CHEBI:128753"/>
    </ligand>
</feature>
<dbReference type="GO" id="GO:0046872">
    <property type="term" value="F:metal ion binding"/>
    <property type="evidence" value="ECO:0007669"/>
    <property type="project" value="UniProtKB-KW"/>
</dbReference>
<comment type="catalytic activity">
    <reaction evidence="8">
        <text>isopentenyl diphosphate + 2 oxidized [2Fe-2S]-[ferredoxin] + H2O = (2E)-4-hydroxy-3-methylbut-2-enyl diphosphate + 2 reduced [2Fe-2S]-[ferredoxin] + 2 H(+)</text>
        <dbReference type="Rhea" id="RHEA:24488"/>
        <dbReference type="Rhea" id="RHEA-COMP:10000"/>
        <dbReference type="Rhea" id="RHEA-COMP:10001"/>
        <dbReference type="ChEBI" id="CHEBI:15377"/>
        <dbReference type="ChEBI" id="CHEBI:15378"/>
        <dbReference type="ChEBI" id="CHEBI:33737"/>
        <dbReference type="ChEBI" id="CHEBI:33738"/>
        <dbReference type="ChEBI" id="CHEBI:128753"/>
        <dbReference type="ChEBI" id="CHEBI:128769"/>
        <dbReference type="EC" id="1.17.7.4"/>
    </reaction>
</comment>
<feature type="binding site" evidence="8">
    <location>
        <position position="289"/>
    </location>
    <ligand>
        <name>[4Fe-4S] cluster</name>
        <dbReference type="ChEBI" id="CHEBI:49883"/>
    </ligand>
</feature>
<dbReference type="PANTHER" id="PTHR31619:SF5">
    <property type="entry name" value="4-HYDROXY-3-METHYLBUT-2-ENYL DIPHOSPHATE REDUCTASE, CHLOROPLASTIC"/>
    <property type="match status" value="1"/>
</dbReference>
<feature type="binding site" evidence="8">
    <location>
        <position position="319"/>
    </location>
    <ligand>
        <name>dimethylallyl diphosphate</name>
        <dbReference type="ChEBI" id="CHEBI:57623"/>
    </ligand>
</feature>
<dbReference type="NCBIfam" id="TIGR00216">
    <property type="entry name" value="ispH_lytB"/>
    <property type="match status" value="1"/>
</dbReference>
<dbReference type="EC" id="1.17.7.4" evidence="8"/>
<dbReference type="EMBL" id="PCVY01000076">
    <property type="protein sequence ID" value="PIQ85066.1"/>
    <property type="molecule type" value="Genomic_DNA"/>
</dbReference>
<feature type="binding site" evidence="8">
    <location>
        <position position="88"/>
    </location>
    <ligand>
        <name>isopentenyl diphosphate</name>
        <dbReference type="ChEBI" id="CHEBI:128769"/>
    </ligand>
</feature>
<gene>
    <name evidence="8" type="primary">ispH</name>
    <name evidence="9" type="ORF">COV74_10745</name>
</gene>
<evidence type="ECO:0000256" key="6">
    <source>
        <dbReference type="ARBA" id="ARBA00046313"/>
    </source>
</evidence>
<feature type="binding site" evidence="8">
    <location>
        <position position="88"/>
    </location>
    <ligand>
        <name>dimethylallyl diphosphate</name>
        <dbReference type="ChEBI" id="CHEBI:57623"/>
    </ligand>
</feature>
<dbReference type="GO" id="GO:0051745">
    <property type="term" value="F:4-hydroxy-3-methylbut-2-enyl diphosphate reductase activity"/>
    <property type="evidence" value="ECO:0007669"/>
    <property type="project" value="UniProtKB-UniRule"/>
</dbReference>
<keyword evidence="1 8" id="KW-0004">4Fe-4S</keyword>